<feature type="region of interest" description="Disordered" evidence="1">
    <location>
        <begin position="710"/>
        <end position="762"/>
    </location>
</feature>
<protein>
    <submittedName>
        <fullName evidence="2">Uncharacterized protein</fullName>
    </submittedName>
</protein>
<feature type="compositionally biased region" description="Low complexity" evidence="1">
    <location>
        <begin position="666"/>
        <end position="675"/>
    </location>
</feature>
<name>A0A9P0AE47_BEMTA</name>
<reference evidence="2" key="1">
    <citation type="submission" date="2021-12" db="EMBL/GenBank/DDBJ databases">
        <authorList>
            <person name="King R."/>
        </authorList>
    </citation>
    <scope>NUCLEOTIDE SEQUENCE</scope>
</reference>
<feature type="compositionally biased region" description="Basic and acidic residues" evidence="1">
    <location>
        <begin position="308"/>
        <end position="319"/>
    </location>
</feature>
<dbReference type="KEGG" id="btab:109038123"/>
<organism evidence="2 3">
    <name type="scientific">Bemisia tabaci</name>
    <name type="common">Sweetpotato whitefly</name>
    <name type="synonym">Aleurodes tabaci</name>
    <dbReference type="NCBI Taxonomy" id="7038"/>
    <lineage>
        <taxon>Eukaryota</taxon>
        <taxon>Metazoa</taxon>
        <taxon>Ecdysozoa</taxon>
        <taxon>Arthropoda</taxon>
        <taxon>Hexapoda</taxon>
        <taxon>Insecta</taxon>
        <taxon>Pterygota</taxon>
        <taxon>Neoptera</taxon>
        <taxon>Paraneoptera</taxon>
        <taxon>Hemiptera</taxon>
        <taxon>Sternorrhyncha</taxon>
        <taxon>Aleyrodoidea</taxon>
        <taxon>Aleyrodidae</taxon>
        <taxon>Aleyrodinae</taxon>
        <taxon>Bemisia</taxon>
    </lineage>
</organism>
<accession>A0A9P0AE47</accession>
<feature type="compositionally biased region" description="Acidic residues" evidence="1">
    <location>
        <begin position="246"/>
        <end position="256"/>
    </location>
</feature>
<feature type="compositionally biased region" description="Acidic residues" evidence="1">
    <location>
        <begin position="219"/>
        <end position="230"/>
    </location>
</feature>
<dbReference type="EMBL" id="OU963865">
    <property type="protein sequence ID" value="CAH0388832.1"/>
    <property type="molecule type" value="Genomic_DNA"/>
</dbReference>
<proteinExistence type="predicted"/>
<dbReference type="Proteomes" id="UP001152759">
    <property type="component" value="Chromosome 4"/>
</dbReference>
<gene>
    <name evidence="2" type="ORF">BEMITA_LOCUS7717</name>
</gene>
<evidence type="ECO:0000256" key="1">
    <source>
        <dbReference type="SAM" id="MobiDB-lite"/>
    </source>
</evidence>
<feature type="region of interest" description="Disordered" evidence="1">
    <location>
        <begin position="662"/>
        <end position="693"/>
    </location>
</feature>
<feature type="region of interest" description="Disordered" evidence="1">
    <location>
        <begin position="86"/>
        <end position="108"/>
    </location>
</feature>
<feature type="compositionally biased region" description="Low complexity" evidence="1">
    <location>
        <begin position="294"/>
        <end position="307"/>
    </location>
</feature>
<evidence type="ECO:0000313" key="3">
    <source>
        <dbReference type="Proteomes" id="UP001152759"/>
    </source>
</evidence>
<feature type="region of interest" description="Disordered" evidence="1">
    <location>
        <begin position="127"/>
        <end position="348"/>
    </location>
</feature>
<feature type="compositionally biased region" description="Low complexity" evidence="1">
    <location>
        <begin position="262"/>
        <end position="277"/>
    </location>
</feature>
<keyword evidence="3" id="KW-1185">Reference proteome</keyword>
<dbReference type="AlphaFoldDB" id="A0A9P0AE47"/>
<feature type="compositionally biased region" description="Polar residues" evidence="1">
    <location>
        <begin position="282"/>
        <end position="293"/>
    </location>
</feature>
<feature type="compositionally biased region" description="Basic and acidic residues" evidence="1">
    <location>
        <begin position="92"/>
        <end position="105"/>
    </location>
</feature>
<evidence type="ECO:0000313" key="2">
    <source>
        <dbReference type="EMBL" id="CAH0388832.1"/>
    </source>
</evidence>
<feature type="compositionally biased region" description="Low complexity" evidence="1">
    <location>
        <begin position="199"/>
        <end position="218"/>
    </location>
</feature>
<sequence length="762" mass="79043">MRCGEVISAAAILGAALMTGVVAGIVTGTPGTVPRDEGGRNSDNILGANIRRLSAGQEKRDGKEGTVPNAVGREVESILVTVDGNAANDTKISNDEDRTTGDSKEPSVILPRGIQISMKWDTDYSFGHGGRSAPDDSYESISSGESDDDSLYQCSRCGHSGGGRGSHSHSFSISGRGSGMGTAADSYEDDDAESDRDSYSSSRSSSGYSYMDDMGSMDMEADALESDEPWSADPFAGSHKSRYPQWEDDDDDEYEAEMALQSPPSRGSRGPTSGSTRIAGSRTPTAGSRTPTAGSLTRTGGSRTPTRGYDRSDRRDPRDNIAPSKFGTTYGNDAYKTPGRATSYSETGYATPKPKTFRTYAEDNYGTSPGMFGSNAGIFSSFNAPSSFKNGLNRGFSGSFGVGYNSPYNGGFSSGYGGAFGGGYDPLGYGGFGSFGGRNNMMIPTQVFDAVQDLIDDQSMFYVTFECPPKVGKYFCKMQCKMRNEKLTGSCDGGYCNCMLKWEKKMKKAMSKRFRDAMEGYDTDCNDYKKAKQCKRFCKGLTSDKTFTGQCNVDHCQCVTYPKIPGQKKNACTKAIKKLKKTEDIALSRLGIKPKPLSSLGAAAEKQVNAVADEAIQKLKANNSMDGCTEEDIQNLRSIISSLSQGLNLVKGADYASILTGGSSGKGAESSPGSPGKSGGSVETSGGISSRSAGGGYGGSAGGGYGGGGGGYGGKGGGSAGGGGGYGGSPSRGGGGGGGYGGSSSRGGGGGGGGGGWKQQLV</sequence>